<dbReference type="InterPro" id="IPR001828">
    <property type="entry name" value="ANF_lig-bd_rcpt"/>
</dbReference>
<dbReference type="SUPFAM" id="SSF53822">
    <property type="entry name" value="Periplasmic binding protein-like I"/>
    <property type="match status" value="1"/>
</dbReference>
<feature type="binding site" evidence="15">
    <location>
        <position position="807"/>
    </location>
    <ligand>
        <name>L-glutamate</name>
        <dbReference type="ChEBI" id="CHEBI:29985"/>
    </ligand>
</feature>
<accession>A0A8B7Y2U9</accession>
<feature type="binding site" evidence="15">
    <location>
        <position position="580"/>
    </location>
    <ligand>
        <name>L-glutamate</name>
        <dbReference type="ChEBI" id="CHEBI:29985"/>
    </ligand>
</feature>
<dbReference type="PANTHER" id="PTHR18966">
    <property type="entry name" value="IONOTROPIC GLUTAMATE RECEPTOR"/>
    <property type="match status" value="1"/>
</dbReference>
<dbReference type="FunFam" id="3.40.190.10:FF:000001">
    <property type="entry name" value="Glutamate receptor ionotropic, kainate 2"/>
    <property type="match status" value="1"/>
</dbReference>
<keyword evidence="22" id="KW-1185">Reference proteome</keyword>
<feature type="domain" description="Ionotropic glutamate receptor L-glutamate and glycine-binding" evidence="21">
    <location>
        <begin position="501"/>
        <end position="564"/>
    </location>
</feature>
<dbReference type="Pfam" id="PF00060">
    <property type="entry name" value="Lig_chan"/>
    <property type="match status" value="1"/>
</dbReference>
<evidence type="ECO:0000256" key="5">
    <source>
        <dbReference type="ARBA" id="ARBA00022989"/>
    </source>
</evidence>
<keyword evidence="7" id="KW-0406">Ion transport</keyword>
<dbReference type="Pfam" id="PF10613">
    <property type="entry name" value="Lig_chan-Glu_bd"/>
    <property type="match status" value="1"/>
</dbReference>
<dbReference type="RefSeq" id="XP_022086248.1">
    <property type="nucleotide sequence ID" value="XM_022230556.1"/>
</dbReference>
<dbReference type="Pfam" id="PF01094">
    <property type="entry name" value="ANF_receptor"/>
    <property type="match status" value="1"/>
</dbReference>
<evidence type="ECO:0000256" key="15">
    <source>
        <dbReference type="PIRSR" id="PIRSR601508-1"/>
    </source>
</evidence>
<keyword evidence="17" id="KW-1015">Disulfide bond</keyword>
<dbReference type="SMART" id="SM00918">
    <property type="entry name" value="Lig_chan-Glu_bd"/>
    <property type="match status" value="1"/>
</dbReference>
<comment type="subcellular location">
    <subcellularLocation>
        <location evidence="14">Postsynaptic cell membrane</location>
        <topology evidence="14">Multi-pass membrane protein</topology>
    </subcellularLocation>
</comment>
<dbReference type="SMART" id="SM00079">
    <property type="entry name" value="PBPe"/>
    <property type="match status" value="1"/>
</dbReference>
<feature type="binding site" evidence="15">
    <location>
        <position position="757"/>
    </location>
    <ligand>
        <name>L-glutamate</name>
        <dbReference type="ChEBI" id="CHEBI:29985"/>
    </ligand>
</feature>
<evidence type="ECO:0000256" key="10">
    <source>
        <dbReference type="ARBA" id="ARBA00023180"/>
    </source>
</evidence>
<evidence type="ECO:0000256" key="17">
    <source>
        <dbReference type="PIRSR" id="PIRSR601508-3"/>
    </source>
</evidence>
<evidence type="ECO:0000313" key="25">
    <source>
        <dbReference type="RefSeq" id="XP_022086248.1"/>
    </source>
</evidence>
<evidence type="ECO:0000256" key="4">
    <source>
        <dbReference type="ARBA" id="ARBA00022729"/>
    </source>
</evidence>
<evidence type="ECO:0000256" key="7">
    <source>
        <dbReference type="ARBA" id="ARBA00023065"/>
    </source>
</evidence>
<feature type="binding site" evidence="15">
    <location>
        <position position="575"/>
    </location>
    <ligand>
        <name>L-glutamate</name>
        <dbReference type="ChEBI" id="CHEBI:29985"/>
    </ligand>
</feature>
<keyword evidence="5 19" id="KW-1133">Transmembrane helix</keyword>
<keyword evidence="8 19" id="KW-0472">Membrane</keyword>
<evidence type="ECO:0000256" key="18">
    <source>
        <dbReference type="SAM" id="MobiDB-lite"/>
    </source>
</evidence>
<feature type="binding site" evidence="15">
    <location>
        <position position="573"/>
    </location>
    <ligand>
        <name>L-glutamate</name>
        <dbReference type="ChEBI" id="CHEBI:29985"/>
    </ligand>
</feature>
<name>A0A8B7Y2U9_ACAPL</name>
<evidence type="ECO:0000256" key="11">
    <source>
        <dbReference type="ARBA" id="ARBA00023257"/>
    </source>
</evidence>
<gene>
    <name evidence="23 24 25" type="primary">LOC110976882</name>
</gene>
<feature type="transmembrane region" description="Helical" evidence="19">
    <location>
        <begin position="618"/>
        <end position="638"/>
    </location>
</feature>
<keyword evidence="9" id="KW-0675">Receptor</keyword>
<dbReference type="Gene3D" id="1.10.287.70">
    <property type="match status" value="1"/>
</dbReference>
<reference evidence="23 24" key="1">
    <citation type="submission" date="2025-04" db="UniProtKB">
        <authorList>
            <consortium name="RefSeq"/>
        </authorList>
    </citation>
    <scope>IDENTIFICATION</scope>
</reference>
<keyword evidence="2" id="KW-1003">Cell membrane</keyword>
<evidence type="ECO:0000259" key="20">
    <source>
        <dbReference type="SMART" id="SM00079"/>
    </source>
</evidence>
<feature type="region of interest" description="Disordered" evidence="18">
    <location>
        <begin position="945"/>
        <end position="986"/>
    </location>
</feature>
<dbReference type="SUPFAM" id="SSF53850">
    <property type="entry name" value="Periplasmic binding protein-like II"/>
    <property type="match status" value="1"/>
</dbReference>
<dbReference type="KEGG" id="aplc:110976882"/>
<evidence type="ECO:0000256" key="8">
    <source>
        <dbReference type="ARBA" id="ARBA00023136"/>
    </source>
</evidence>
<dbReference type="GO" id="GO:0022824">
    <property type="term" value="F:transmitter-gated monoatomic ion channel activity"/>
    <property type="evidence" value="ECO:0007669"/>
    <property type="project" value="UniProtKB-ARBA"/>
</dbReference>
<evidence type="ECO:0000313" key="22">
    <source>
        <dbReference type="Proteomes" id="UP000694845"/>
    </source>
</evidence>
<feature type="binding site" evidence="15">
    <location>
        <position position="756"/>
    </location>
    <ligand>
        <name>L-glutamate</name>
        <dbReference type="ChEBI" id="CHEBI:29985"/>
    </ligand>
</feature>
<dbReference type="Gene3D" id="3.40.50.2300">
    <property type="match status" value="2"/>
</dbReference>
<dbReference type="InterPro" id="IPR019594">
    <property type="entry name" value="Glu/Gly-bd"/>
</dbReference>
<dbReference type="InterPro" id="IPR001320">
    <property type="entry name" value="Iontro_rcpt_C"/>
</dbReference>
<evidence type="ECO:0000256" key="1">
    <source>
        <dbReference type="ARBA" id="ARBA00022448"/>
    </source>
</evidence>
<dbReference type="Proteomes" id="UP000694845">
    <property type="component" value="Unplaced"/>
</dbReference>
<organism evidence="22 23">
    <name type="scientific">Acanthaster planci</name>
    <name type="common">Crown-of-thorns starfish</name>
    <dbReference type="NCBI Taxonomy" id="133434"/>
    <lineage>
        <taxon>Eukaryota</taxon>
        <taxon>Metazoa</taxon>
        <taxon>Echinodermata</taxon>
        <taxon>Eleutherozoa</taxon>
        <taxon>Asterozoa</taxon>
        <taxon>Asteroidea</taxon>
        <taxon>Valvatacea</taxon>
        <taxon>Valvatida</taxon>
        <taxon>Acanthasteridae</taxon>
        <taxon>Acanthaster</taxon>
    </lineage>
</organism>
<keyword evidence="4" id="KW-0732">Signal</keyword>
<dbReference type="Gene3D" id="3.40.190.10">
    <property type="entry name" value="Periplasmic binding protein-like II"/>
    <property type="match status" value="2"/>
</dbReference>
<feature type="disulfide bond" evidence="17">
    <location>
        <begin position="820"/>
        <end position="876"/>
    </location>
</feature>
<evidence type="ECO:0000256" key="19">
    <source>
        <dbReference type="SAM" id="Phobius"/>
    </source>
</evidence>
<keyword evidence="10" id="KW-0325">Glycoprotein</keyword>
<protein>
    <submittedName>
        <fullName evidence="23 24">Glutamate receptor 4-like isoform X1</fullName>
    </submittedName>
</protein>
<evidence type="ECO:0000256" key="6">
    <source>
        <dbReference type="ARBA" id="ARBA00023018"/>
    </source>
</evidence>
<proteinExistence type="predicted"/>
<dbReference type="GeneID" id="110976882"/>
<feature type="compositionally biased region" description="Low complexity" evidence="18">
    <location>
        <begin position="957"/>
        <end position="969"/>
    </location>
</feature>
<feature type="site" description="Interaction with the cone snail toxin Con-ikot-ikot" evidence="16">
    <location>
        <position position="762"/>
    </location>
</feature>
<evidence type="ECO:0000256" key="3">
    <source>
        <dbReference type="ARBA" id="ARBA00022692"/>
    </source>
</evidence>
<evidence type="ECO:0000313" key="24">
    <source>
        <dbReference type="RefSeq" id="XP_022086247.1"/>
    </source>
</evidence>
<feature type="transmembrane region" description="Helical" evidence="19">
    <location>
        <begin position="895"/>
        <end position="917"/>
    </location>
</feature>
<dbReference type="InterPro" id="IPR001508">
    <property type="entry name" value="Iono_Glu_rcpt_met"/>
</dbReference>
<dbReference type="GO" id="GO:0045211">
    <property type="term" value="C:postsynaptic membrane"/>
    <property type="evidence" value="ECO:0007669"/>
    <property type="project" value="UniProtKB-SubCell"/>
</dbReference>
<feature type="transmembrane region" description="Helical" evidence="19">
    <location>
        <begin position="706"/>
        <end position="728"/>
    </location>
</feature>
<keyword evidence="13" id="KW-0407">Ion channel</keyword>
<dbReference type="RefSeq" id="XP_022086247.1">
    <property type="nucleotide sequence ID" value="XM_022230555.1"/>
</dbReference>
<evidence type="ECO:0000256" key="9">
    <source>
        <dbReference type="ARBA" id="ARBA00023170"/>
    </source>
</evidence>
<evidence type="ECO:0000256" key="13">
    <source>
        <dbReference type="ARBA" id="ARBA00023303"/>
    </source>
</evidence>
<evidence type="ECO:0000259" key="21">
    <source>
        <dbReference type="SMART" id="SM00918"/>
    </source>
</evidence>
<evidence type="ECO:0000313" key="23">
    <source>
        <dbReference type="RefSeq" id="XP_022086246.1"/>
    </source>
</evidence>
<feature type="site" description="Crucial to convey clamshell closure to channel opening" evidence="16">
    <location>
        <position position="735"/>
    </location>
</feature>
<keyword evidence="11" id="KW-0628">Postsynaptic cell membrane</keyword>
<dbReference type="FunFam" id="3.40.190.10:FF:000060">
    <property type="entry name" value="Glutamate receptor ionotropic, kainate 1"/>
    <property type="match status" value="1"/>
</dbReference>
<sequence length="986" mass="110813">MQCERNTTLRELGASSVENAWWTKRLFSPQKIVCSIPKCDTKIASVDLSPCGQLPTLLSGMGTSRALQPGSWFPLICVFCLIARCQVTCLPYIQIGAIFADNPNASFLGFKRAIFYQNGLNDSFQFACLVKSVSSSNSFEMAQKVCSLFSIGKGALLISADVEPPLIGTAASYSGTFQMPIIIPSLSKRDLGYQTKDPSTKYLVSLMPSLVPVLFDVIQFRQWTRFAFIYDSDKGLLRLHALMEKLSFRKFDVAFRKAEGEVSMIQILREFRDSDYHRIICDTNVANTRLLMEKIPLLGMLTSSYHYIFLDLDIGKVNLEKFQLGGMNITGFSIVNETSQRFQLLKTYYEELRRNNMSITRNMEYVSYRSALMMDLVNVMAKTMYILIRDNKFKLFKDRGQRSCGSDGSRHWGIDKTVLKSLKTVSFDGASGPVSFDSFGERSNYVVRILNLFSNGMREVGTWQSDAKTRLKFSAGAYGDGTDRVDFNNKTIIVTSILEEPYMMRKEPRHLYSGNDRFHGYAIDLLEEIVKKFPFKYRIQLVRDNTYGILVNNTWNGMVGELVRGEADIAVAPLTIISDRERVIDFTKPFMSLGISIMIKKPHTTKPDVFSFMHPLSYEIWMCIVLAYAGVSVVLFLVSRFSPKEWYPVEYTRVPTDETNGASPSQGQTTNDFSITNSLWFSFGALMQQGSDISPRSLSGRIVGGVWWFFTLIIISSYTANLAAFLTVERMVTDIQSAQDLVNSKDVSYGMVGAGSTEEFFRQSNIPLYVDMWNYMNSTERSVLVTSNEQGVERVRHMNGKFAFLVESTLNEYFSQQKPCDTMKVGQNLDSKSYGIGVSRNFTTFRDDLTLAVLQLREEGVLDALKKRWWFDKGQCHEANSDSGSNALTLSNVAGVFYILVGGLALALLSAIVEFYCKSRSQSRKQKTSLAAAMRAKVRLSVTGENADLASQLHPKANTSAPSTETETTPVDKPKVPPKDGSQTEV</sequence>
<dbReference type="InterPro" id="IPR028082">
    <property type="entry name" value="Peripla_BP_I"/>
</dbReference>
<evidence type="ECO:0000256" key="14">
    <source>
        <dbReference type="ARBA" id="ARBA00034104"/>
    </source>
</evidence>
<keyword evidence="1" id="KW-0813">Transport</keyword>
<feature type="domain" description="Ionotropic glutamate receptor C-terminal" evidence="20">
    <location>
        <begin position="491"/>
        <end position="872"/>
    </location>
</feature>
<keyword evidence="12" id="KW-1071">Ligand-gated ion channel</keyword>
<dbReference type="FunFam" id="1.10.287.70:FF:000067">
    <property type="entry name" value="glutamate receptor 2 isoform X1"/>
    <property type="match status" value="1"/>
</dbReference>
<keyword evidence="3 19" id="KW-0812">Transmembrane</keyword>
<dbReference type="GO" id="GO:0007166">
    <property type="term" value="P:cell surface receptor signaling pathway"/>
    <property type="evidence" value="ECO:0007669"/>
    <property type="project" value="UniProtKB-ARBA"/>
</dbReference>
<dbReference type="OrthoDB" id="5984008at2759"/>
<evidence type="ECO:0000256" key="2">
    <source>
        <dbReference type="ARBA" id="ARBA00022475"/>
    </source>
</evidence>
<evidence type="ECO:0000256" key="12">
    <source>
        <dbReference type="ARBA" id="ARBA00023286"/>
    </source>
</evidence>
<evidence type="ECO:0000256" key="16">
    <source>
        <dbReference type="PIRSR" id="PIRSR601508-2"/>
    </source>
</evidence>
<dbReference type="RefSeq" id="XP_022086246.1">
    <property type="nucleotide sequence ID" value="XM_022230554.1"/>
</dbReference>
<dbReference type="PRINTS" id="PR00177">
    <property type="entry name" value="NMDARECEPTOR"/>
</dbReference>
<dbReference type="InterPro" id="IPR015683">
    <property type="entry name" value="Ionotropic_Glu_rcpt"/>
</dbReference>
<keyword evidence="6" id="KW-0770">Synapse</keyword>
<dbReference type="AlphaFoldDB" id="A0A8B7Y2U9"/>